<dbReference type="InterPro" id="IPR058624">
    <property type="entry name" value="MdtA-like_HH"/>
</dbReference>
<protein>
    <submittedName>
        <fullName evidence="7">HlyD family efflux transporter periplasmic adaptor subunit</fullName>
    </submittedName>
</protein>
<organism evidence="7 8">
    <name type="scientific">Komarekiella delphini-convector SJRDD-AB1</name>
    <dbReference type="NCBI Taxonomy" id="2593771"/>
    <lineage>
        <taxon>Bacteria</taxon>
        <taxon>Bacillati</taxon>
        <taxon>Cyanobacteriota</taxon>
        <taxon>Cyanophyceae</taxon>
        <taxon>Nostocales</taxon>
        <taxon>Nostocaceae</taxon>
        <taxon>Komarekiella</taxon>
        <taxon>Komarekiella delphini-convector</taxon>
    </lineage>
</organism>
<feature type="transmembrane region" description="Helical" evidence="4">
    <location>
        <begin position="6"/>
        <end position="26"/>
    </location>
</feature>
<dbReference type="Pfam" id="PF25917">
    <property type="entry name" value="BSH_RND"/>
    <property type="match status" value="1"/>
</dbReference>
<dbReference type="Gene3D" id="2.40.30.170">
    <property type="match status" value="1"/>
</dbReference>
<evidence type="ECO:0000256" key="1">
    <source>
        <dbReference type="ARBA" id="ARBA00004196"/>
    </source>
</evidence>
<gene>
    <name evidence="7" type="ORF">FNW02_29200</name>
</gene>
<dbReference type="AlphaFoldDB" id="A0AA40T323"/>
<name>A0AA40T323_9NOST</name>
<dbReference type="Gene3D" id="1.10.287.470">
    <property type="entry name" value="Helix hairpin bin"/>
    <property type="match status" value="1"/>
</dbReference>
<evidence type="ECO:0000256" key="3">
    <source>
        <dbReference type="SAM" id="Coils"/>
    </source>
</evidence>
<feature type="domain" description="Multidrug resistance protein MdtA-like barrel-sandwich hybrid" evidence="6">
    <location>
        <begin position="75"/>
        <end position="247"/>
    </location>
</feature>
<comment type="caution">
    <text evidence="7">The sequence shown here is derived from an EMBL/GenBank/DDBJ whole genome shotgun (WGS) entry which is preliminary data.</text>
</comment>
<dbReference type="EMBL" id="VJXY01000047">
    <property type="protein sequence ID" value="MBD6619780.1"/>
    <property type="molecule type" value="Genomic_DNA"/>
</dbReference>
<keyword evidence="4" id="KW-0812">Transmembrane</keyword>
<sequence>MGKHLINWLAIALVSSLSVAISYHLWNTRTTKVQNPKVAPVNLSVSSVVALGRLEPQGKITRVSAPTTIDGTRMRVTKLLVKEGDRVQAGQIIARLDVYERYQAALELATKQLNVAQAQLQKSRSTSGETAAQQARIARLKTELDTAKTEYQRYQELFQEGAISASLLDSKQLVVSNVQGQLDEAKATLEQLRDTHKANEQLAQAEVESAIAAVARTKADLNLADVKAPIAGQILEIHTRSGEVVSEQGIVELGQTNQMLVVAEIYETDIGRVQLGSRAIIISSGFTDELHGNVEQIGLKIGKQAILDTDPIADEDARVVEVKIRLDPKDSQRVATLTNLRVKVEI</sequence>
<evidence type="ECO:0000256" key="4">
    <source>
        <dbReference type="SAM" id="Phobius"/>
    </source>
</evidence>
<dbReference type="PANTHER" id="PTHR32347:SF27">
    <property type="entry name" value="RND EFFLUX PUMP MEMBRANE FUSION PROTEIN BARREL-SANDWICH DOMAIN-CONTAINING PROTEIN"/>
    <property type="match status" value="1"/>
</dbReference>
<evidence type="ECO:0000313" key="8">
    <source>
        <dbReference type="Proteomes" id="UP001165986"/>
    </source>
</evidence>
<dbReference type="SUPFAM" id="SSF111369">
    <property type="entry name" value="HlyD-like secretion proteins"/>
    <property type="match status" value="1"/>
</dbReference>
<dbReference type="InterPro" id="IPR050465">
    <property type="entry name" value="UPF0194_transport"/>
</dbReference>
<evidence type="ECO:0000259" key="5">
    <source>
        <dbReference type="Pfam" id="PF25876"/>
    </source>
</evidence>
<keyword evidence="4" id="KW-1133">Transmembrane helix</keyword>
<keyword evidence="8" id="KW-1185">Reference proteome</keyword>
<evidence type="ECO:0000313" key="7">
    <source>
        <dbReference type="EMBL" id="MBD6619780.1"/>
    </source>
</evidence>
<feature type="domain" description="Multidrug resistance protein MdtA-like alpha-helical hairpin" evidence="5">
    <location>
        <begin position="132"/>
        <end position="191"/>
    </location>
</feature>
<dbReference type="Pfam" id="PF25876">
    <property type="entry name" value="HH_MFP_RND"/>
    <property type="match status" value="1"/>
</dbReference>
<dbReference type="NCBIfam" id="TIGR02971">
    <property type="entry name" value="heterocyst_DevB"/>
    <property type="match status" value="1"/>
</dbReference>
<dbReference type="GO" id="GO:0030313">
    <property type="term" value="C:cell envelope"/>
    <property type="evidence" value="ECO:0007669"/>
    <property type="project" value="UniProtKB-SubCell"/>
</dbReference>
<dbReference type="Gene3D" id="2.40.50.100">
    <property type="match status" value="1"/>
</dbReference>
<dbReference type="Proteomes" id="UP001165986">
    <property type="component" value="Unassembled WGS sequence"/>
</dbReference>
<keyword evidence="2 3" id="KW-0175">Coiled coil</keyword>
<dbReference type="InterPro" id="IPR014315">
    <property type="entry name" value="ABC_heterocyst_DevB"/>
</dbReference>
<comment type="subcellular location">
    <subcellularLocation>
        <location evidence="1">Cell envelope</location>
    </subcellularLocation>
</comment>
<reference evidence="7" key="1">
    <citation type="submission" date="2019-07" db="EMBL/GenBank/DDBJ databases">
        <title>Toxilogical consequences of a new and cryptic species of cyanobacteria (Komarekiella delphini-convector) recovered from the epidermis of a bottlenose dolphin and 1500 ft. in the air.</title>
        <authorList>
            <person name="Brown A.O."/>
            <person name="Dvorak P."/>
            <person name="Villanueva C.D."/>
            <person name="Foss A.J."/>
            <person name="Garvey A.D."/>
            <person name="Gibson Q.A."/>
            <person name="Johansen J.R."/>
            <person name="Casamatta D.A."/>
        </authorList>
    </citation>
    <scope>NUCLEOTIDE SEQUENCE</scope>
    <source>
        <strain evidence="7">SJRDD-AB1</strain>
    </source>
</reference>
<feature type="coiled-coil region" evidence="3">
    <location>
        <begin position="99"/>
        <end position="202"/>
    </location>
</feature>
<proteinExistence type="predicted"/>
<dbReference type="PANTHER" id="PTHR32347">
    <property type="entry name" value="EFFLUX SYSTEM COMPONENT YKNX-RELATED"/>
    <property type="match status" value="1"/>
</dbReference>
<evidence type="ECO:0000256" key="2">
    <source>
        <dbReference type="ARBA" id="ARBA00023054"/>
    </source>
</evidence>
<accession>A0AA40T323</accession>
<evidence type="ECO:0000259" key="6">
    <source>
        <dbReference type="Pfam" id="PF25917"/>
    </source>
</evidence>
<keyword evidence="4" id="KW-0472">Membrane</keyword>
<dbReference type="InterPro" id="IPR058625">
    <property type="entry name" value="MdtA-like_BSH"/>
</dbReference>